<dbReference type="EMBL" id="CP029352">
    <property type="protein sequence ID" value="AWK85847.1"/>
    <property type="molecule type" value="Genomic_DNA"/>
</dbReference>
<dbReference type="KEGG" id="azz:DEW08_03980"/>
<dbReference type="Proteomes" id="UP000245629">
    <property type="component" value="Chromosome 1"/>
</dbReference>
<dbReference type="Pfam" id="PF10442">
    <property type="entry name" value="FIST_C"/>
    <property type="match status" value="1"/>
</dbReference>
<organism evidence="3 4">
    <name type="scientific">Azospirillum thermophilum</name>
    <dbReference type="NCBI Taxonomy" id="2202148"/>
    <lineage>
        <taxon>Bacteria</taxon>
        <taxon>Pseudomonadati</taxon>
        <taxon>Pseudomonadota</taxon>
        <taxon>Alphaproteobacteria</taxon>
        <taxon>Rhodospirillales</taxon>
        <taxon>Azospirillaceae</taxon>
        <taxon>Azospirillum</taxon>
    </lineage>
</organism>
<protein>
    <recommendedName>
        <fullName evidence="5">Histidine kinase</fullName>
    </recommendedName>
</protein>
<dbReference type="Pfam" id="PF08495">
    <property type="entry name" value="FIST"/>
    <property type="match status" value="1"/>
</dbReference>
<evidence type="ECO:0000313" key="3">
    <source>
        <dbReference type="EMBL" id="AWK85847.1"/>
    </source>
</evidence>
<keyword evidence="4" id="KW-1185">Reference proteome</keyword>
<evidence type="ECO:0000313" key="4">
    <source>
        <dbReference type="Proteomes" id="UP000245629"/>
    </source>
</evidence>
<feature type="domain" description="FIST" evidence="1">
    <location>
        <begin position="25"/>
        <end position="222"/>
    </location>
</feature>
<evidence type="ECO:0008006" key="5">
    <source>
        <dbReference type="Google" id="ProtNLM"/>
    </source>
</evidence>
<reference evidence="4" key="1">
    <citation type="submission" date="2018-05" db="EMBL/GenBank/DDBJ databases">
        <title>Azospirillum thermophila sp. nov., a novel isolated from hot spring.</title>
        <authorList>
            <person name="Zhao Z."/>
        </authorList>
    </citation>
    <scope>NUCLEOTIDE SEQUENCE [LARGE SCALE GENOMIC DNA]</scope>
    <source>
        <strain evidence="4">CFH 70021</strain>
    </source>
</reference>
<accession>A0A2S2CNF3</accession>
<sequence length="385" mass="39236">MRALQTAVTAADKVADAAAPLAELDPCLVLVFGAMPVMEDPAFASALRAAFPASALAGCSTAGEITGDGVTDGTCTVTALRFDKSAVRVAEAVTATLGESGEAGAALGTALSAPHPAGPLAGVLLFGRGVDINGSALIEGLTGRIPAGVPVSGGLAGDGGAFKRTLVLGPSGLSDRAAVAVGLYGEALRFRHGSFGGWEPFGPARKVTRATGNILLELDGEPALNIYKRYLGDYAKDLPASGLLFPFELLNENHSAIGLIRTILGIDEEAGSLILAGTVEEGFYLRLMHASTDSLVDGAEQAAEACGPQGDGQEGDAVALLVSCVGRKLVMGDRVDEEVEAVAERLPAGTVLTGFYSYGEISPMHGLADCKLHNQTMTVALLTES</sequence>
<evidence type="ECO:0000259" key="2">
    <source>
        <dbReference type="SMART" id="SM01204"/>
    </source>
</evidence>
<gene>
    <name evidence="3" type="ORF">DEW08_03980</name>
</gene>
<dbReference type="SMART" id="SM00897">
    <property type="entry name" value="FIST"/>
    <property type="match status" value="1"/>
</dbReference>
<dbReference type="InterPro" id="IPR013702">
    <property type="entry name" value="FIST_domain_N"/>
</dbReference>
<evidence type="ECO:0000259" key="1">
    <source>
        <dbReference type="SMART" id="SM00897"/>
    </source>
</evidence>
<name>A0A2S2CNF3_9PROT</name>
<feature type="domain" description="FIST C-domain" evidence="2">
    <location>
        <begin position="223"/>
        <end position="364"/>
    </location>
</feature>
<dbReference type="InterPro" id="IPR019494">
    <property type="entry name" value="FIST_C"/>
</dbReference>
<dbReference type="SMART" id="SM01204">
    <property type="entry name" value="FIST_C"/>
    <property type="match status" value="1"/>
</dbReference>
<proteinExistence type="predicted"/>
<dbReference type="OrthoDB" id="9770435at2"/>
<dbReference type="PANTHER" id="PTHR40252">
    <property type="entry name" value="BLR0328 PROTEIN"/>
    <property type="match status" value="1"/>
</dbReference>
<dbReference type="AlphaFoldDB" id="A0A2S2CNF3"/>
<dbReference type="PANTHER" id="PTHR40252:SF2">
    <property type="entry name" value="BLR0328 PROTEIN"/>
    <property type="match status" value="1"/>
</dbReference>